<feature type="compositionally biased region" description="Polar residues" evidence="1">
    <location>
        <begin position="800"/>
        <end position="810"/>
    </location>
</feature>
<feature type="transmembrane region" description="Helical" evidence="2">
    <location>
        <begin position="427"/>
        <end position="449"/>
    </location>
</feature>
<feature type="transmembrane region" description="Helical" evidence="2">
    <location>
        <begin position="303"/>
        <end position="324"/>
    </location>
</feature>
<keyword evidence="2" id="KW-0472">Membrane</keyword>
<keyword evidence="2" id="KW-1133">Transmembrane helix</keyword>
<dbReference type="EMBL" id="JACXYZ010000001">
    <property type="protein sequence ID" value="MBD3923432.1"/>
    <property type="molecule type" value="Genomic_DNA"/>
</dbReference>
<feature type="transmembrane region" description="Helical" evidence="2">
    <location>
        <begin position="344"/>
        <end position="363"/>
    </location>
</feature>
<dbReference type="RefSeq" id="WP_191193303.1">
    <property type="nucleotide sequence ID" value="NZ_JACXYZ010000001.1"/>
</dbReference>
<proteinExistence type="predicted"/>
<evidence type="ECO:0000313" key="4">
    <source>
        <dbReference type="Proteomes" id="UP000618818"/>
    </source>
</evidence>
<evidence type="ECO:0000256" key="1">
    <source>
        <dbReference type="SAM" id="MobiDB-lite"/>
    </source>
</evidence>
<evidence type="ECO:0000256" key="2">
    <source>
        <dbReference type="SAM" id="Phobius"/>
    </source>
</evidence>
<organism evidence="3 4">
    <name type="scientific">Nocardioides cavernae</name>
    <dbReference type="NCBI Taxonomy" id="1921566"/>
    <lineage>
        <taxon>Bacteria</taxon>
        <taxon>Bacillati</taxon>
        <taxon>Actinomycetota</taxon>
        <taxon>Actinomycetes</taxon>
        <taxon>Propionibacteriales</taxon>
        <taxon>Nocardioidaceae</taxon>
        <taxon>Nocardioides</taxon>
    </lineage>
</organism>
<feature type="transmembrane region" description="Helical" evidence="2">
    <location>
        <begin position="85"/>
        <end position="104"/>
    </location>
</feature>
<reference evidence="3 4" key="1">
    <citation type="submission" date="2020-09" db="EMBL/GenBank/DDBJ databases">
        <title>novel species in genus Nocardioides.</title>
        <authorList>
            <person name="Zhang G."/>
        </authorList>
    </citation>
    <scope>NUCLEOTIDE SEQUENCE [LARGE SCALE GENOMIC DNA]</scope>
    <source>
        <strain evidence="3 4">KCTC 39551</strain>
    </source>
</reference>
<accession>A0ABR8N5J1</accession>
<feature type="transmembrane region" description="Helical" evidence="2">
    <location>
        <begin position="499"/>
        <end position="521"/>
    </location>
</feature>
<feature type="region of interest" description="Disordered" evidence="1">
    <location>
        <begin position="800"/>
        <end position="846"/>
    </location>
</feature>
<feature type="transmembrane region" description="Helical" evidence="2">
    <location>
        <begin position="124"/>
        <end position="146"/>
    </location>
</feature>
<gene>
    <name evidence="3" type="ORF">IEZ26_02265</name>
</gene>
<feature type="transmembrane region" description="Helical" evidence="2">
    <location>
        <begin position="384"/>
        <end position="407"/>
    </location>
</feature>
<feature type="transmembrane region" description="Helical" evidence="2">
    <location>
        <begin position="256"/>
        <end position="276"/>
    </location>
</feature>
<name>A0ABR8N5J1_9ACTN</name>
<keyword evidence="4" id="KW-1185">Reference proteome</keyword>
<dbReference type="Proteomes" id="UP000618818">
    <property type="component" value="Unassembled WGS sequence"/>
</dbReference>
<keyword evidence="2" id="KW-0812">Transmembrane</keyword>
<protein>
    <recommendedName>
        <fullName evidence="5">APC family permease</fullName>
    </recommendedName>
</protein>
<feature type="transmembrane region" description="Helical" evidence="2">
    <location>
        <begin position="541"/>
        <end position="561"/>
    </location>
</feature>
<sequence length="846" mass="91083">MDVTSAKIVELRVHGVSGTPPEEMLETHHARQEAGDEYSRFFVAVDCFGDKPPDPIEDGNGPHVRSTRLEGFHWGRYTSGNWRQALWLALVPFGMVNAAQFMLSPPSSFRERFFHTLVGGALRLLALGLTATFALAASSISIDLVARQRLATTRLGEALGEGTLLAAGALVAAGAVLVLYRLGRRNTTVRHPPDAADTLGRSLGETSGLTRENFYAGDPDATSLGRLHLAGGWATVALVGSLTDGDAQLATSLSSFVYAASAGLLAALAVLVAVLGDPEHSAPRSWERDSVLENWNRVLQRPAVGLTAASLALAVLLSSVVMLVLRGVNPDNPLAAVDGVSNTLVVVLTATLLVLFAASAGLAHATRHLDAEVPRPFRRYAAGMAAPVVAALGGFLAVGYSAALLLASAELLVDDAAMPKLVEGVTFTWGVSVLLLVAVGLVLGFRTWTDRAWRTERVRRSYGLVYGSGGSGGSDEPTWLTDERVRRIATASAIARVKLGLPVVLVCFSFLGMVLAVLLAIDLMTGVGAPRDALPDEWVEVISRLGALTLIALAGLLMTTARQSLRARDRQRVVNVVWDVVSFWPRSVHPFVPPPYSQFAVQSLRDRIRHHLGTCTEAEPSTTEVADAVVVEAHSQGSFISVAALLWLNPYELSRVGFLTFGSQLQVIFPRAFPAYASYHVLTALDRALEGRWINLFRDTDPIAGPVLSWAHTGEETQQVLRSRRLGPPARTEDPWPLVPDLLPAIRTGRRECGRDWRLLDPSPPDRELHAEPLTSMMQHSHFALSPDWDDAVEWLATRTLDTTSGRTPSVPTPREDVRPESGAATADATDDAGEMMGPVDYQAHD</sequence>
<feature type="transmembrane region" description="Helical" evidence="2">
    <location>
        <begin position="158"/>
        <end position="180"/>
    </location>
</feature>
<comment type="caution">
    <text evidence="3">The sequence shown here is derived from an EMBL/GenBank/DDBJ whole genome shotgun (WGS) entry which is preliminary data.</text>
</comment>
<evidence type="ECO:0008006" key="5">
    <source>
        <dbReference type="Google" id="ProtNLM"/>
    </source>
</evidence>
<evidence type="ECO:0000313" key="3">
    <source>
        <dbReference type="EMBL" id="MBD3923432.1"/>
    </source>
</evidence>